<dbReference type="eggNOG" id="COG1200">
    <property type="taxonomic scope" value="Bacteria"/>
</dbReference>
<sequence>MAELTAGCEALVRGEITQVRLERRQRTMLRVGLQDATGHMELIWFSRAAYLQRVLSPGKIISCFGTVQLYHTAQMVHPEFDLTAQEGSKDEPYQPVYPTSEVFSAARITSTDIRKFIRWIFKNLTRYPENIPRELEKKYTLPPLADALYFSHFPKDLAERKNKWFFRIQFEELYQTAVQLHWNRREYTLPGRSFTAGDDLQKRFIDTLPFALTAGQGHAVETLRRLSASETKMHILLQGDVGCGKTVVAFIAALKALAAGFQVAWLTPTTVLADQSYRTIAAWLSSVGYTAHCLTAHTPATEKRNILRETRLGNVSWLVGTHALLNNSLEFSSLGMIIIDEQHRFGSAQRLTLQNKNPQADLLMMSATPIPKSLAATLYSDLEILSIPDLPKHRRPVQTHLVPPQKVLPMYGFLEERISQGEKVFWIIPRIDEDIRSSRMDLEKRKAILQEQLPQQRVSWLHGKMPPREKEAILQDFATGPAGILLATTVIEVGVDIPEATVMVIENSECFGLAQLHQLRGRVGRSSLKSWCFLLCGAETSPTSVERLHTFCSTHDGFTVAEQDLMLRGTGEVLGHRQSGFSDIIYSDILTQAPLFQALQKDIETLLIPE</sequence>
<dbReference type="EMBL" id="ASJR01000008">
    <property type="protein sequence ID" value="ERP31912.1"/>
    <property type="molecule type" value="Genomic_DNA"/>
</dbReference>
<dbReference type="GO" id="GO:0006281">
    <property type="term" value="P:DNA repair"/>
    <property type="evidence" value="ECO:0007669"/>
    <property type="project" value="UniProtKB-KW"/>
</dbReference>
<keyword evidence="1" id="KW-0547">Nucleotide-binding</keyword>
<dbReference type="GO" id="GO:0003678">
    <property type="term" value="F:DNA helicase activity"/>
    <property type="evidence" value="ECO:0007669"/>
    <property type="project" value="TreeGrafter"/>
</dbReference>
<name>U7D9Z2_9BACT</name>
<dbReference type="GO" id="GO:0003677">
    <property type="term" value="F:DNA binding"/>
    <property type="evidence" value="ECO:0007669"/>
    <property type="project" value="UniProtKB-KW"/>
</dbReference>
<evidence type="ECO:0000313" key="10">
    <source>
        <dbReference type="EMBL" id="ERP31912.1"/>
    </source>
</evidence>
<dbReference type="Pfam" id="PF00271">
    <property type="entry name" value="Helicase_C"/>
    <property type="match status" value="1"/>
</dbReference>
<evidence type="ECO:0000256" key="2">
    <source>
        <dbReference type="ARBA" id="ARBA00022763"/>
    </source>
</evidence>
<dbReference type="InterPro" id="IPR001650">
    <property type="entry name" value="Helicase_C-like"/>
</dbReference>
<keyword evidence="11" id="KW-1185">Reference proteome</keyword>
<dbReference type="InterPro" id="IPR047112">
    <property type="entry name" value="RecG/Mfd"/>
</dbReference>
<comment type="caution">
    <text evidence="10">The sequence shown here is derived from an EMBL/GenBank/DDBJ whole genome shotgun (WGS) entry which is preliminary data.</text>
</comment>
<evidence type="ECO:0000256" key="4">
    <source>
        <dbReference type="ARBA" id="ARBA00022806"/>
    </source>
</evidence>
<evidence type="ECO:0000256" key="5">
    <source>
        <dbReference type="ARBA" id="ARBA00022840"/>
    </source>
</evidence>
<evidence type="ECO:0000256" key="7">
    <source>
        <dbReference type="ARBA" id="ARBA00023204"/>
    </source>
</evidence>
<dbReference type="PATRIC" id="fig|1313304.3.peg.1081"/>
<dbReference type="Pfam" id="PF00270">
    <property type="entry name" value="DEAD"/>
    <property type="match status" value="1"/>
</dbReference>
<keyword evidence="4 10" id="KW-0347">Helicase</keyword>
<reference evidence="10 11" key="1">
    <citation type="journal article" date="2013" name="Environ. Microbiol.">
        <title>Genome analysis of Chitinivibrio alkaliphilus gen. nov., sp. nov., a novel extremely haloalkaliphilic anaerobic chitinolytic bacterium from the candidate phylum Termite Group 3.</title>
        <authorList>
            <person name="Sorokin D.Y."/>
            <person name="Gumerov V.M."/>
            <person name="Rakitin A.L."/>
            <person name="Beletsky A.V."/>
            <person name="Damste J.S."/>
            <person name="Muyzer G."/>
            <person name="Mardanov A.V."/>
            <person name="Ravin N.V."/>
        </authorList>
    </citation>
    <scope>NUCLEOTIDE SEQUENCE [LARGE SCALE GENOMIC DNA]</scope>
    <source>
        <strain evidence="10 11">ACht1</strain>
    </source>
</reference>
<dbReference type="Gene3D" id="3.40.50.300">
    <property type="entry name" value="P-loop containing nucleotide triphosphate hydrolases"/>
    <property type="match status" value="2"/>
</dbReference>
<evidence type="ECO:0000313" key="11">
    <source>
        <dbReference type="Proteomes" id="UP000017148"/>
    </source>
</evidence>
<dbReference type="InterPro" id="IPR014001">
    <property type="entry name" value="Helicase_ATP-bd"/>
</dbReference>
<keyword evidence="5" id="KW-0067">ATP-binding</keyword>
<feature type="domain" description="Helicase C-terminal" evidence="9">
    <location>
        <begin position="406"/>
        <end position="566"/>
    </location>
</feature>
<dbReference type="OrthoDB" id="9804325at2"/>
<keyword evidence="7" id="KW-0234">DNA repair</keyword>
<dbReference type="Proteomes" id="UP000017148">
    <property type="component" value="Unassembled WGS sequence"/>
</dbReference>
<accession>U7D9Z2</accession>
<dbReference type="AlphaFoldDB" id="U7D9Z2"/>
<evidence type="ECO:0000259" key="9">
    <source>
        <dbReference type="PROSITE" id="PS51194"/>
    </source>
</evidence>
<keyword evidence="6" id="KW-0238">DNA-binding</keyword>
<gene>
    <name evidence="10" type="ORF">CALK_1128</name>
</gene>
<dbReference type="PROSITE" id="PS51192">
    <property type="entry name" value="HELICASE_ATP_BIND_1"/>
    <property type="match status" value="1"/>
</dbReference>
<proteinExistence type="predicted"/>
<dbReference type="InterPro" id="IPR012340">
    <property type="entry name" value="NA-bd_OB-fold"/>
</dbReference>
<dbReference type="STRING" id="1313304.CALK_1128"/>
<dbReference type="SUPFAM" id="SSF52540">
    <property type="entry name" value="P-loop containing nucleoside triphosphate hydrolases"/>
    <property type="match status" value="1"/>
</dbReference>
<dbReference type="PANTHER" id="PTHR47964">
    <property type="entry name" value="ATP-DEPENDENT DNA HELICASE HOMOLOG RECG, CHLOROPLASTIC"/>
    <property type="match status" value="1"/>
</dbReference>
<dbReference type="InterPro" id="IPR004365">
    <property type="entry name" value="NA-bd_OB_tRNA"/>
</dbReference>
<dbReference type="SMART" id="SM00490">
    <property type="entry name" value="HELICc"/>
    <property type="match status" value="1"/>
</dbReference>
<feature type="domain" description="Helicase ATP-binding" evidence="8">
    <location>
        <begin position="226"/>
        <end position="387"/>
    </location>
</feature>
<dbReference type="SMART" id="SM00487">
    <property type="entry name" value="DEXDc"/>
    <property type="match status" value="1"/>
</dbReference>
<evidence type="ECO:0000256" key="6">
    <source>
        <dbReference type="ARBA" id="ARBA00023125"/>
    </source>
</evidence>
<dbReference type="PROSITE" id="PS51194">
    <property type="entry name" value="HELICASE_CTER"/>
    <property type="match status" value="1"/>
</dbReference>
<keyword evidence="2" id="KW-0227">DNA damage</keyword>
<dbReference type="Gene3D" id="2.40.50.140">
    <property type="entry name" value="Nucleic acid-binding proteins"/>
    <property type="match status" value="1"/>
</dbReference>
<protein>
    <submittedName>
        <fullName evidence="10">DNA helicase RecG</fullName>
    </submittedName>
</protein>
<organism evidence="10 11">
    <name type="scientific">Chitinivibrio alkaliphilus ACht1</name>
    <dbReference type="NCBI Taxonomy" id="1313304"/>
    <lineage>
        <taxon>Bacteria</taxon>
        <taxon>Pseudomonadati</taxon>
        <taxon>Fibrobacterota</taxon>
        <taxon>Chitinivibrionia</taxon>
        <taxon>Chitinivibrionales</taxon>
        <taxon>Chitinivibrionaceae</taxon>
        <taxon>Chitinivibrio</taxon>
    </lineage>
</organism>
<keyword evidence="3" id="KW-0378">Hydrolase</keyword>
<dbReference type="SUPFAM" id="SSF50249">
    <property type="entry name" value="Nucleic acid-binding proteins"/>
    <property type="match status" value="1"/>
</dbReference>
<dbReference type="Pfam" id="PF01336">
    <property type="entry name" value="tRNA_anti-codon"/>
    <property type="match status" value="1"/>
</dbReference>
<evidence type="ECO:0000259" key="8">
    <source>
        <dbReference type="PROSITE" id="PS51192"/>
    </source>
</evidence>
<dbReference type="InterPro" id="IPR027417">
    <property type="entry name" value="P-loop_NTPase"/>
</dbReference>
<dbReference type="PANTHER" id="PTHR47964:SF1">
    <property type="entry name" value="ATP-DEPENDENT DNA HELICASE HOMOLOG RECG, CHLOROPLASTIC"/>
    <property type="match status" value="1"/>
</dbReference>
<dbReference type="GO" id="GO:0016787">
    <property type="term" value="F:hydrolase activity"/>
    <property type="evidence" value="ECO:0007669"/>
    <property type="project" value="UniProtKB-KW"/>
</dbReference>
<dbReference type="GO" id="GO:0005524">
    <property type="term" value="F:ATP binding"/>
    <property type="evidence" value="ECO:0007669"/>
    <property type="project" value="UniProtKB-KW"/>
</dbReference>
<dbReference type="CDD" id="cd04488">
    <property type="entry name" value="RecG_wedge_OBF"/>
    <property type="match status" value="1"/>
</dbReference>
<dbReference type="InterPro" id="IPR011545">
    <property type="entry name" value="DEAD/DEAH_box_helicase_dom"/>
</dbReference>
<evidence type="ECO:0000256" key="3">
    <source>
        <dbReference type="ARBA" id="ARBA00022801"/>
    </source>
</evidence>
<evidence type="ECO:0000256" key="1">
    <source>
        <dbReference type="ARBA" id="ARBA00022741"/>
    </source>
</evidence>